<dbReference type="Proteomes" id="UP001408789">
    <property type="component" value="Unassembled WGS sequence"/>
</dbReference>
<proteinExistence type="predicted"/>
<accession>A0AAP0DDN2</accession>
<dbReference type="AlphaFoldDB" id="A0AAP0DDN2"/>
<dbReference type="PANTHER" id="PTHR24092:SF165">
    <property type="entry name" value="PHOSPHOLIPID-TRANSPORTING ATPASE 8-RELATED"/>
    <property type="match status" value="1"/>
</dbReference>
<dbReference type="InterPro" id="IPR036412">
    <property type="entry name" value="HAD-like_sf"/>
</dbReference>
<dbReference type="Gene3D" id="3.40.50.1000">
    <property type="entry name" value="HAD superfamily/HAD-like"/>
    <property type="match status" value="1"/>
</dbReference>
<dbReference type="PANTHER" id="PTHR24092">
    <property type="entry name" value="PROBABLE PHOSPHOLIPID-TRANSPORTING ATPASE"/>
    <property type="match status" value="1"/>
</dbReference>
<name>A0AAP0DDN2_9ASTR</name>
<gene>
    <name evidence="1" type="ORF">SSX86_011054</name>
</gene>
<evidence type="ECO:0000313" key="2">
    <source>
        <dbReference type="Proteomes" id="UP001408789"/>
    </source>
</evidence>
<dbReference type="GO" id="GO:0005886">
    <property type="term" value="C:plasma membrane"/>
    <property type="evidence" value="ECO:0007669"/>
    <property type="project" value="TreeGrafter"/>
</dbReference>
<organism evidence="1 2">
    <name type="scientific">Deinandra increscens subsp. villosa</name>
    <dbReference type="NCBI Taxonomy" id="3103831"/>
    <lineage>
        <taxon>Eukaryota</taxon>
        <taxon>Viridiplantae</taxon>
        <taxon>Streptophyta</taxon>
        <taxon>Embryophyta</taxon>
        <taxon>Tracheophyta</taxon>
        <taxon>Spermatophyta</taxon>
        <taxon>Magnoliopsida</taxon>
        <taxon>eudicotyledons</taxon>
        <taxon>Gunneridae</taxon>
        <taxon>Pentapetalae</taxon>
        <taxon>asterids</taxon>
        <taxon>campanulids</taxon>
        <taxon>Asterales</taxon>
        <taxon>Asteraceae</taxon>
        <taxon>Asteroideae</taxon>
        <taxon>Heliantheae alliance</taxon>
        <taxon>Madieae</taxon>
        <taxon>Madiinae</taxon>
        <taxon>Deinandra</taxon>
    </lineage>
</organism>
<dbReference type="EMBL" id="JBCNJP010000012">
    <property type="protein sequence ID" value="KAK9070652.1"/>
    <property type="molecule type" value="Genomic_DNA"/>
</dbReference>
<protein>
    <recommendedName>
        <fullName evidence="3">P-type ATPase</fullName>
    </recommendedName>
</protein>
<comment type="caution">
    <text evidence="1">The sequence shown here is derived from an EMBL/GenBank/DDBJ whole genome shotgun (WGS) entry which is preliminary data.</text>
</comment>
<dbReference type="GO" id="GO:0140326">
    <property type="term" value="F:ATPase-coupled intramembrane lipid transporter activity"/>
    <property type="evidence" value="ECO:0007669"/>
    <property type="project" value="TreeGrafter"/>
</dbReference>
<evidence type="ECO:0000313" key="1">
    <source>
        <dbReference type="EMBL" id="KAK9070652.1"/>
    </source>
</evidence>
<dbReference type="GO" id="GO:0045332">
    <property type="term" value="P:phospholipid translocation"/>
    <property type="evidence" value="ECO:0007669"/>
    <property type="project" value="TreeGrafter"/>
</dbReference>
<keyword evidence="2" id="KW-1185">Reference proteome</keyword>
<dbReference type="InterPro" id="IPR023214">
    <property type="entry name" value="HAD_sf"/>
</dbReference>
<dbReference type="SUPFAM" id="SSF56784">
    <property type="entry name" value="HAD-like"/>
    <property type="match status" value="1"/>
</dbReference>
<evidence type="ECO:0008006" key="3">
    <source>
        <dbReference type="Google" id="ProtNLM"/>
    </source>
</evidence>
<reference evidence="1 2" key="1">
    <citation type="submission" date="2024-04" db="EMBL/GenBank/DDBJ databases">
        <title>The reference genome of an endangered Asteraceae, Deinandra increscens subsp. villosa, native to the Central Coast of California.</title>
        <authorList>
            <person name="Guilliams M."/>
            <person name="Hasenstab-Lehman K."/>
            <person name="Meyer R."/>
            <person name="Mcevoy S."/>
        </authorList>
    </citation>
    <scope>NUCLEOTIDE SEQUENCE [LARGE SCALE GENOMIC DNA]</scope>
    <source>
        <tissue evidence="1">Leaf</tissue>
    </source>
</reference>
<sequence length="161" mass="17889">MDHQEIDPLRHQVPECIEKLANAGIKIWVLTGDKMETALNIGYACRLLAQGVKQIVITLDSPDIIALEKLRDREGSPRESIEKQLREGRSQLDLAKSSSVLFALIIDGRSLGGSFVLDNQLKLVQAKDVGQMIMVREESDPAPDVVEYHGAPWPYPANEIC</sequence>